<dbReference type="GeneID" id="60786854"/>
<dbReference type="Proteomes" id="UP000595101">
    <property type="component" value="Chromosome"/>
</dbReference>
<dbReference type="AlphaFoldDB" id="A0A7T2PDD7"/>
<dbReference type="KEGG" id="aall:I6G90_14565"/>
<organism evidence="2 3">
    <name type="scientific">Aeromonas allosaccharophila</name>
    <dbReference type="NCBI Taxonomy" id="656"/>
    <lineage>
        <taxon>Bacteria</taxon>
        <taxon>Pseudomonadati</taxon>
        <taxon>Pseudomonadota</taxon>
        <taxon>Gammaproteobacteria</taxon>
        <taxon>Aeromonadales</taxon>
        <taxon>Aeromonadaceae</taxon>
        <taxon>Aeromonas</taxon>
    </lineage>
</organism>
<dbReference type="RefSeq" id="WP_197928094.1">
    <property type="nucleotide sequence ID" value="NZ_CP065745.1"/>
</dbReference>
<proteinExistence type="predicted"/>
<sequence>MSGKKVACPSSRGHAQKTGKPLTIGTIDKRLINERLVIDRGRPGQKNSQPDQARHANIAPNNRQKIFRLILVTYK</sequence>
<evidence type="ECO:0000256" key="1">
    <source>
        <dbReference type="SAM" id="MobiDB-lite"/>
    </source>
</evidence>
<name>A0A7T2PDD7_9GAMM</name>
<protein>
    <submittedName>
        <fullName evidence="2">Uncharacterized protein</fullName>
    </submittedName>
</protein>
<accession>A0A7T2PDD7</accession>
<gene>
    <name evidence="2" type="ORF">I6G90_14565</name>
</gene>
<evidence type="ECO:0000313" key="2">
    <source>
        <dbReference type="EMBL" id="QPR53671.1"/>
    </source>
</evidence>
<feature type="region of interest" description="Disordered" evidence="1">
    <location>
        <begin position="1"/>
        <end position="25"/>
    </location>
</feature>
<dbReference type="EMBL" id="CP065745">
    <property type="protein sequence ID" value="QPR53671.1"/>
    <property type="molecule type" value="Genomic_DNA"/>
</dbReference>
<evidence type="ECO:0000313" key="3">
    <source>
        <dbReference type="Proteomes" id="UP000595101"/>
    </source>
</evidence>
<reference evidence="2 3" key="1">
    <citation type="submission" date="2020-12" db="EMBL/GenBank/DDBJ databases">
        <title>FDA dAtabase for Regulatory Grade micrObial Sequences (FDA-ARGOS): Supporting development and validation of Infectious Disease Dx tests.</title>
        <authorList>
            <person name="Sproer C."/>
            <person name="Gronow S."/>
            <person name="Severitt S."/>
            <person name="Schroder I."/>
            <person name="Tallon L."/>
            <person name="Sadzewicz L."/>
            <person name="Zhao X."/>
            <person name="Boylan J."/>
            <person name="Ott S."/>
            <person name="Bowen H."/>
            <person name="Vavikolanu K."/>
            <person name="Mehta A."/>
            <person name="Aluvathingal J."/>
            <person name="Nadendla S."/>
            <person name="Lowell S."/>
            <person name="Myers T."/>
            <person name="Yan Y."/>
            <person name="Sichtig H."/>
        </authorList>
    </citation>
    <scope>NUCLEOTIDE SEQUENCE [LARGE SCALE GENOMIC DNA]</scope>
    <source>
        <strain evidence="2 3">FDAARGOS_933</strain>
    </source>
</reference>